<dbReference type="InterPro" id="IPR001466">
    <property type="entry name" value="Beta-lactam-related"/>
</dbReference>
<organism evidence="3 4">
    <name type="scientific">Oidiodendron maius (strain Zn)</name>
    <dbReference type="NCBI Taxonomy" id="913774"/>
    <lineage>
        <taxon>Eukaryota</taxon>
        <taxon>Fungi</taxon>
        <taxon>Dikarya</taxon>
        <taxon>Ascomycota</taxon>
        <taxon>Pezizomycotina</taxon>
        <taxon>Leotiomycetes</taxon>
        <taxon>Leotiomycetes incertae sedis</taxon>
        <taxon>Myxotrichaceae</taxon>
        <taxon>Oidiodendron</taxon>
    </lineage>
</organism>
<evidence type="ECO:0000313" key="3">
    <source>
        <dbReference type="EMBL" id="KIM95568.1"/>
    </source>
</evidence>
<accession>A0A0C3C9I4</accession>
<dbReference type="AlphaFoldDB" id="A0A0C3C9I4"/>
<dbReference type="SUPFAM" id="SSF56601">
    <property type="entry name" value="beta-lactamase/transpeptidase-like"/>
    <property type="match status" value="1"/>
</dbReference>
<evidence type="ECO:0000256" key="1">
    <source>
        <dbReference type="ARBA" id="ARBA00038215"/>
    </source>
</evidence>
<evidence type="ECO:0000313" key="4">
    <source>
        <dbReference type="Proteomes" id="UP000054321"/>
    </source>
</evidence>
<protein>
    <recommendedName>
        <fullName evidence="2">Beta-lactamase-related domain-containing protein</fullName>
    </recommendedName>
</protein>
<proteinExistence type="inferred from homology"/>
<evidence type="ECO:0000259" key="2">
    <source>
        <dbReference type="Pfam" id="PF00144"/>
    </source>
</evidence>
<keyword evidence="4" id="KW-1185">Reference proteome</keyword>
<gene>
    <name evidence="3" type="ORF">OIDMADRAFT_183638</name>
</gene>
<comment type="similarity">
    <text evidence="1">Belongs to the peptidase S12 family.</text>
</comment>
<dbReference type="InterPro" id="IPR012338">
    <property type="entry name" value="Beta-lactam/transpept-like"/>
</dbReference>
<dbReference type="InterPro" id="IPR050491">
    <property type="entry name" value="AmpC-like"/>
</dbReference>
<dbReference type="PANTHER" id="PTHR46825:SF9">
    <property type="entry name" value="BETA-LACTAMASE-RELATED DOMAIN-CONTAINING PROTEIN"/>
    <property type="match status" value="1"/>
</dbReference>
<sequence length="579" mass="64734">MSSFQQTLEALDPSILEMLDISNTARCSVYYGAEHEKAHATYHKPPTGRPQRDSQCNEDLLFQCASLFKVFIAACLILIIDKLSLDPSTSTKYRKLGGAWNRSFTEVFNELVGVQDRMQPLPGDPSVLQLLVHHKGVRGLNHILIAPDGTPLQGLEDVVERISQYANDTHQQEREGEDQIIYSNANYILLALLVDKASGSLNKFLKEYIFEPFEMNRTFLCLRDLYSHSNESQRQPHVVSSDGCRRIFKPNTTLGLSDIVEIAWLGPYTSATDLGRFFEGLIAAKDGKPIGLFDKNVAKSLGYGKSSSNEKTGYTPCGLLTSLNSEGPGSHSLNRLISPESRVETHVLGNKSGEKDISAFYLAGSATGWANTVYFLPHKRTFVIVLTNTSGPVDASDRISQLCLREIFDLPLPTAIDRRVSSYLPSRSTLTPAERYRAHHVDITRQIFNENALKLRELEKLDIQPDTLTSACPDLPGKYFCSRNGQHLHISDWKGKNDENPVGVLRATLQSRMKSCPQLKFVKKGDKFRICSSEISPALAIDCHDAWQNLEFEVERDGKIKSLSRQGVHLKDTFIRESA</sequence>
<dbReference type="HOGENOM" id="CLU_470984_0_0_1"/>
<dbReference type="PANTHER" id="PTHR46825">
    <property type="entry name" value="D-ALANYL-D-ALANINE-CARBOXYPEPTIDASE/ENDOPEPTIDASE AMPH"/>
    <property type="match status" value="1"/>
</dbReference>
<reference evidence="3 4" key="1">
    <citation type="submission" date="2014-04" db="EMBL/GenBank/DDBJ databases">
        <authorList>
            <consortium name="DOE Joint Genome Institute"/>
            <person name="Kuo A."/>
            <person name="Martino E."/>
            <person name="Perotto S."/>
            <person name="Kohler A."/>
            <person name="Nagy L.G."/>
            <person name="Floudas D."/>
            <person name="Copeland A."/>
            <person name="Barry K.W."/>
            <person name="Cichocki N."/>
            <person name="Veneault-Fourrey C."/>
            <person name="LaButti K."/>
            <person name="Lindquist E.A."/>
            <person name="Lipzen A."/>
            <person name="Lundell T."/>
            <person name="Morin E."/>
            <person name="Murat C."/>
            <person name="Sun H."/>
            <person name="Tunlid A."/>
            <person name="Henrissat B."/>
            <person name="Grigoriev I.V."/>
            <person name="Hibbett D.S."/>
            <person name="Martin F."/>
            <person name="Nordberg H.P."/>
            <person name="Cantor M.N."/>
            <person name="Hua S.X."/>
        </authorList>
    </citation>
    <scope>NUCLEOTIDE SEQUENCE [LARGE SCALE GENOMIC DNA]</scope>
    <source>
        <strain evidence="3 4">Zn</strain>
    </source>
</reference>
<name>A0A0C3C9I4_OIDMZ</name>
<dbReference type="Pfam" id="PF00144">
    <property type="entry name" value="Beta-lactamase"/>
    <property type="match status" value="1"/>
</dbReference>
<dbReference type="InParanoid" id="A0A0C3C9I4"/>
<dbReference type="Proteomes" id="UP000054321">
    <property type="component" value="Unassembled WGS sequence"/>
</dbReference>
<reference evidence="4" key="2">
    <citation type="submission" date="2015-01" db="EMBL/GenBank/DDBJ databases">
        <title>Evolutionary Origins and Diversification of the Mycorrhizal Mutualists.</title>
        <authorList>
            <consortium name="DOE Joint Genome Institute"/>
            <consortium name="Mycorrhizal Genomics Consortium"/>
            <person name="Kohler A."/>
            <person name="Kuo A."/>
            <person name="Nagy L.G."/>
            <person name="Floudas D."/>
            <person name="Copeland A."/>
            <person name="Barry K.W."/>
            <person name="Cichocki N."/>
            <person name="Veneault-Fourrey C."/>
            <person name="LaButti K."/>
            <person name="Lindquist E.A."/>
            <person name="Lipzen A."/>
            <person name="Lundell T."/>
            <person name="Morin E."/>
            <person name="Murat C."/>
            <person name="Riley R."/>
            <person name="Ohm R."/>
            <person name="Sun H."/>
            <person name="Tunlid A."/>
            <person name="Henrissat B."/>
            <person name="Grigoriev I.V."/>
            <person name="Hibbett D.S."/>
            <person name="Martin F."/>
        </authorList>
    </citation>
    <scope>NUCLEOTIDE SEQUENCE [LARGE SCALE GENOMIC DNA]</scope>
    <source>
        <strain evidence="4">Zn</strain>
    </source>
</reference>
<dbReference type="EMBL" id="KN832886">
    <property type="protein sequence ID" value="KIM95568.1"/>
    <property type="molecule type" value="Genomic_DNA"/>
</dbReference>
<feature type="domain" description="Beta-lactamase-related" evidence="2">
    <location>
        <begin position="53"/>
        <end position="396"/>
    </location>
</feature>
<dbReference type="OrthoDB" id="5946976at2759"/>
<dbReference type="Gene3D" id="3.40.710.10">
    <property type="entry name" value="DD-peptidase/beta-lactamase superfamily"/>
    <property type="match status" value="1"/>
</dbReference>